<accession>A0A8S0TLM7</accession>
<name>A0A8S0TLM7_OLEEU</name>
<proteinExistence type="predicted"/>
<evidence type="ECO:0000256" key="1">
    <source>
        <dbReference type="SAM" id="Phobius"/>
    </source>
</evidence>
<comment type="caution">
    <text evidence="2">The sequence shown here is derived from an EMBL/GenBank/DDBJ whole genome shotgun (WGS) entry which is preliminary data.</text>
</comment>
<organism evidence="2 3">
    <name type="scientific">Olea europaea subsp. europaea</name>
    <dbReference type="NCBI Taxonomy" id="158383"/>
    <lineage>
        <taxon>Eukaryota</taxon>
        <taxon>Viridiplantae</taxon>
        <taxon>Streptophyta</taxon>
        <taxon>Embryophyta</taxon>
        <taxon>Tracheophyta</taxon>
        <taxon>Spermatophyta</taxon>
        <taxon>Magnoliopsida</taxon>
        <taxon>eudicotyledons</taxon>
        <taxon>Gunneridae</taxon>
        <taxon>Pentapetalae</taxon>
        <taxon>asterids</taxon>
        <taxon>lamiids</taxon>
        <taxon>Lamiales</taxon>
        <taxon>Oleaceae</taxon>
        <taxon>Oleeae</taxon>
        <taxon>Olea</taxon>
    </lineage>
</organism>
<gene>
    <name evidence="2" type="ORF">OLEA9_A072979</name>
</gene>
<keyword evidence="3" id="KW-1185">Reference proteome</keyword>
<feature type="transmembrane region" description="Helical" evidence="1">
    <location>
        <begin position="72"/>
        <end position="92"/>
    </location>
</feature>
<dbReference type="AlphaFoldDB" id="A0A8S0TLM7"/>
<evidence type="ECO:0000313" key="2">
    <source>
        <dbReference type="EMBL" id="CAA3004008.1"/>
    </source>
</evidence>
<feature type="non-terminal residue" evidence="2">
    <location>
        <position position="1"/>
    </location>
</feature>
<sequence length="102" mass="11014">PTPTLTTARLANAKIRFVSDDQASLKLNNKHDGLIKLDFTRLLSAVTTKINEIGTVVDFRFKVKVVGLEAEAVLVGGGFNVVTTIGMVSMVLKKGGKDEDRL</sequence>
<keyword evidence="1" id="KW-0472">Membrane</keyword>
<protein>
    <submittedName>
        <fullName evidence="2">Uncharacterized protein</fullName>
    </submittedName>
</protein>
<dbReference type="Gramene" id="OE9A072979T1">
    <property type="protein sequence ID" value="OE9A072979C1"/>
    <property type="gene ID" value="OE9A072979"/>
</dbReference>
<keyword evidence="1" id="KW-1133">Transmembrane helix</keyword>
<evidence type="ECO:0000313" key="3">
    <source>
        <dbReference type="Proteomes" id="UP000594638"/>
    </source>
</evidence>
<keyword evidence="1" id="KW-0812">Transmembrane</keyword>
<dbReference type="Proteomes" id="UP000594638">
    <property type="component" value="Unassembled WGS sequence"/>
</dbReference>
<reference evidence="2 3" key="1">
    <citation type="submission" date="2019-12" db="EMBL/GenBank/DDBJ databases">
        <authorList>
            <person name="Alioto T."/>
            <person name="Alioto T."/>
            <person name="Gomez Garrido J."/>
        </authorList>
    </citation>
    <scope>NUCLEOTIDE SEQUENCE [LARGE SCALE GENOMIC DNA]</scope>
</reference>
<dbReference type="EMBL" id="CACTIH010006067">
    <property type="protein sequence ID" value="CAA3004008.1"/>
    <property type="molecule type" value="Genomic_DNA"/>
</dbReference>